<evidence type="ECO:0000256" key="4">
    <source>
        <dbReference type="ARBA" id="ARBA00023136"/>
    </source>
</evidence>
<feature type="compositionally biased region" description="Basic and acidic residues" evidence="8">
    <location>
        <begin position="264"/>
        <end position="279"/>
    </location>
</feature>
<dbReference type="GO" id="GO:0030130">
    <property type="term" value="C:clathrin coat of trans-Golgi network vesicle"/>
    <property type="evidence" value="ECO:0007669"/>
    <property type="project" value="InterPro"/>
</dbReference>
<comment type="caution">
    <text evidence="9">The sequence shown here is derived from an EMBL/GenBank/DDBJ whole genome shotgun (WGS) entry which is preliminary data.</text>
</comment>
<proteinExistence type="inferred from homology"/>
<sequence length="307" mass="33731">MASFDAFSMDGDSPAPAPATSTPFDDGDYDGGSYVPPFHGSGGGFGGDYEEEVTVEHVSHTVDSPDPYGFGSDNQTDPFGAPISNGNGKPYDLGDDSEGIFSSDGPVLPPPNEMREEGFALREWRRLNAIRLEENEKLEKEIRSQIIEEGEEYKKAFYEKRNLNIETNKTTNREREKLYLANQEKFHKEADKQYWKAIAELIPKEVPSIEKKGRKKDQDKKPSITVVQGPKPGKPTDLSRMRHILLKLKHTPPPHMIPPPAPAKDAKVGKDGKDAKNAEDAAPNGTSDAPPSDAKVTQTSEEPAAAE</sequence>
<comment type="function">
    <text evidence="1 7">Clathrin is the major protein of the polyhedral coat of coated pits and vesicles.</text>
</comment>
<dbReference type="GO" id="GO:0005198">
    <property type="term" value="F:structural molecule activity"/>
    <property type="evidence" value="ECO:0007669"/>
    <property type="project" value="InterPro"/>
</dbReference>
<evidence type="ECO:0000256" key="2">
    <source>
        <dbReference type="ARBA" id="ARBA00004180"/>
    </source>
</evidence>
<comment type="subcellular location">
    <subcellularLocation>
        <location evidence="2 7">Cytoplasmic vesicle membrane</location>
        <topology evidence="2 7">Peripheral membrane protein</topology>
        <orientation evidence="2 7">Cytoplasmic side</orientation>
    </subcellularLocation>
    <subcellularLocation>
        <location evidence="7">Membrane</location>
        <location evidence="7">Coated pit</location>
        <topology evidence="7">Peripheral membrane protein</topology>
        <orientation evidence="7">Cytoplasmic side</orientation>
    </subcellularLocation>
    <text evidence="7">Cytoplasmic face of coated pits and vesicles.</text>
</comment>
<keyword evidence="6 7" id="KW-0968">Cytoplasmic vesicle</keyword>
<dbReference type="AlphaFoldDB" id="A0A9Q1RD34"/>
<dbReference type="GO" id="GO:0030132">
    <property type="term" value="C:clathrin coat of coated pit"/>
    <property type="evidence" value="ECO:0007669"/>
    <property type="project" value="InterPro"/>
</dbReference>
<name>A0A9Q1RD34_9SOLA</name>
<keyword evidence="10" id="KW-1185">Reference proteome</keyword>
<dbReference type="OrthoDB" id="782264at2759"/>
<keyword evidence="4 7" id="KW-0472">Membrane</keyword>
<dbReference type="GO" id="GO:0032050">
    <property type="term" value="F:clathrin heavy chain binding"/>
    <property type="evidence" value="ECO:0007669"/>
    <property type="project" value="TreeGrafter"/>
</dbReference>
<evidence type="ECO:0000256" key="8">
    <source>
        <dbReference type="SAM" id="MobiDB-lite"/>
    </source>
</evidence>
<organism evidence="9 10">
    <name type="scientific">Anisodus acutangulus</name>
    <dbReference type="NCBI Taxonomy" id="402998"/>
    <lineage>
        <taxon>Eukaryota</taxon>
        <taxon>Viridiplantae</taxon>
        <taxon>Streptophyta</taxon>
        <taxon>Embryophyta</taxon>
        <taxon>Tracheophyta</taxon>
        <taxon>Spermatophyta</taxon>
        <taxon>Magnoliopsida</taxon>
        <taxon>eudicotyledons</taxon>
        <taxon>Gunneridae</taxon>
        <taxon>Pentapetalae</taxon>
        <taxon>asterids</taxon>
        <taxon>lamiids</taxon>
        <taxon>Solanales</taxon>
        <taxon>Solanaceae</taxon>
        <taxon>Solanoideae</taxon>
        <taxon>Hyoscyameae</taxon>
        <taxon>Anisodus</taxon>
    </lineage>
</organism>
<evidence type="ECO:0000256" key="5">
    <source>
        <dbReference type="ARBA" id="ARBA00023176"/>
    </source>
</evidence>
<dbReference type="GO" id="GO:0072583">
    <property type="term" value="P:clathrin-dependent endocytosis"/>
    <property type="evidence" value="ECO:0007669"/>
    <property type="project" value="TreeGrafter"/>
</dbReference>
<accession>A0A9Q1RD34</accession>
<dbReference type="Pfam" id="PF01086">
    <property type="entry name" value="Clathrin_lg_ch"/>
    <property type="match status" value="1"/>
</dbReference>
<dbReference type="PANTHER" id="PTHR10639">
    <property type="entry name" value="CLATHRIN LIGHT CHAIN"/>
    <property type="match status" value="1"/>
</dbReference>
<keyword evidence="5 7" id="KW-0168">Coated pit</keyword>
<dbReference type="Proteomes" id="UP001152561">
    <property type="component" value="Unassembled WGS sequence"/>
</dbReference>
<evidence type="ECO:0000256" key="1">
    <source>
        <dbReference type="ARBA" id="ARBA00003913"/>
    </source>
</evidence>
<dbReference type="PANTHER" id="PTHR10639:SF39">
    <property type="entry name" value="CLATHRIN LIGHT CHAIN"/>
    <property type="match status" value="1"/>
</dbReference>
<protein>
    <recommendedName>
        <fullName evidence="7">Clathrin light chain</fullName>
    </recommendedName>
</protein>
<dbReference type="GO" id="GO:0006886">
    <property type="term" value="P:intracellular protein transport"/>
    <property type="evidence" value="ECO:0007669"/>
    <property type="project" value="InterPro"/>
</dbReference>
<reference evidence="10" key="1">
    <citation type="journal article" date="2023" name="Proc. Natl. Acad. Sci. U.S.A.">
        <title>Genomic and structural basis for evolution of tropane alkaloid biosynthesis.</title>
        <authorList>
            <person name="Wanga Y.-J."/>
            <person name="Taina T."/>
            <person name="Yua J.-Y."/>
            <person name="Lia J."/>
            <person name="Xua B."/>
            <person name="Chenc J."/>
            <person name="D'Auriad J.C."/>
            <person name="Huanga J.-P."/>
            <person name="Huanga S.-X."/>
        </authorList>
    </citation>
    <scope>NUCLEOTIDE SEQUENCE [LARGE SCALE GENOMIC DNA]</scope>
    <source>
        <strain evidence="10">cv. KIB-2019</strain>
    </source>
</reference>
<evidence type="ECO:0000256" key="7">
    <source>
        <dbReference type="RuleBase" id="RU363137"/>
    </source>
</evidence>
<comment type="similarity">
    <text evidence="3 7">Belongs to the clathrin light chain family.</text>
</comment>
<feature type="compositionally biased region" description="Pro residues" evidence="8">
    <location>
        <begin position="253"/>
        <end position="262"/>
    </location>
</feature>
<evidence type="ECO:0000313" key="9">
    <source>
        <dbReference type="EMBL" id="KAJ8549587.1"/>
    </source>
</evidence>
<feature type="region of interest" description="Disordered" evidence="8">
    <location>
        <begin position="206"/>
        <end position="307"/>
    </location>
</feature>
<evidence type="ECO:0000313" key="10">
    <source>
        <dbReference type="Proteomes" id="UP001152561"/>
    </source>
</evidence>
<gene>
    <name evidence="9" type="ORF">K7X08_033294</name>
</gene>
<dbReference type="InterPro" id="IPR000996">
    <property type="entry name" value="Clathrin_L-chain"/>
</dbReference>
<feature type="region of interest" description="Disordered" evidence="8">
    <location>
        <begin position="1"/>
        <end position="114"/>
    </location>
</feature>
<feature type="compositionally biased region" description="Polar residues" evidence="8">
    <location>
        <begin position="284"/>
        <end position="301"/>
    </location>
</feature>
<feature type="compositionally biased region" description="Basic and acidic residues" evidence="8">
    <location>
        <begin position="207"/>
        <end position="222"/>
    </location>
</feature>
<dbReference type="EMBL" id="JAJAGQ010000011">
    <property type="protein sequence ID" value="KAJ8549587.1"/>
    <property type="molecule type" value="Genomic_DNA"/>
</dbReference>
<feature type="compositionally biased region" description="Basic residues" evidence="8">
    <location>
        <begin position="241"/>
        <end position="252"/>
    </location>
</feature>
<evidence type="ECO:0000256" key="3">
    <source>
        <dbReference type="ARBA" id="ARBA00005263"/>
    </source>
</evidence>
<evidence type="ECO:0000256" key="6">
    <source>
        <dbReference type="ARBA" id="ARBA00023329"/>
    </source>
</evidence>